<dbReference type="SUPFAM" id="SSF51332">
    <property type="entry name" value="E2 regulatory, transactivation domain"/>
    <property type="match status" value="1"/>
</dbReference>
<reference evidence="16" key="1">
    <citation type="journal article" date="2018" name="Nat. Med.">
        <title>Expanded skin virome in DOCK8-deficient patients.</title>
        <authorList>
            <consortium name="NISC Comparative Sequencing Program"/>
            <person name="Tirosh O."/>
            <person name="Conlan S."/>
            <person name="Deming C."/>
            <person name="Lee-Lin S.Q."/>
            <person name="Huang X."/>
            <person name="Su H.C."/>
            <person name="Freeman A.F."/>
            <person name="Segre J.A."/>
            <person name="Kong H.H."/>
        </authorList>
    </citation>
    <scope>NUCLEOTIDE SEQUENCE</scope>
    <source>
        <strain evidence="16">HPV-mSK_024</strain>
    </source>
</reference>
<sequence length="312" mass="35861">MLLLKSLARSPFANEKWSLADTSSQILFTEPKNCFKKGAFQVEVLFDNDEQNMFPYPNWNHIYYQDASDNWHKTEGRVDYDGCYYEEENGDRTYFRLFEKDAATYGRSGQWTVRFKNTTIFTPVTSSSRSVWPTREIGESSSNTNNDQESENRRPETPKSPEHQSPTSTAVSTRRRRRGRERESTPEPKRRKSAVGSFPTPEQVGRDHRSVDVHGLTRLGVLQAEAFDPPLIIVKGGANNLKCWRRRCKLKYSNLYSDSTTVFNWVKQHNDTKSTKSRILVAFKSKEQRSAFLSNVTIPKGCSIAYGNLNSL</sequence>
<proteinExistence type="inferred from homology"/>
<keyword evidence="4" id="KW-0678">Repressor</keyword>
<organism evidence="16">
    <name type="scientific">Human papillomavirus</name>
    <dbReference type="NCBI Taxonomy" id="10566"/>
    <lineage>
        <taxon>Viruses</taxon>
        <taxon>Monodnaviria</taxon>
        <taxon>Shotokuvirae</taxon>
        <taxon>Cossaviricota</taxon>
        <taxon>Papovaviricetes</taxon>
        <taxon>Zurhausenvirales</taxon>
        <taxon>Papillomaviridae</taxon>
    </lineage>
</organism>
<evidence type="ECO:0000256" key="11">
    <source>
        <dbReference type="ARBA" id="ARBA00023159"/>
    </source>
</evidence>
<dbReference type="GO" id="GO:0042025">
    <property type="term" value="C:host cell nucleus"/>
    <property type="evidence" value="ECO:0007669"/>
    <property type="project" value="UniProtKB-SubCell"/>
</dbReference>
<evidence type="ECO:0000256" key="7">
    <source>
        <dbReference type="ARBA" id="ARBA00022562"/>
    </source>
</evidence>
<dbReference type="Pfam" id="PF00511">
    <property type="entry name" value="PPV_E2_C"/>
    <property type="match status" value="1"/>
</dbReference>
<name>A0A385PM73_9PAPI</name>
<evidence type="ECO:0000259" key="15">
    <source>
        <dbReference type="Pfam" id="PF00511"/>
    </source>
</evidence>
<dbReference type="SUPFAM" id="SSF54957">
    <property type="entry name" value="Viral DNA-binding domain"/>
    <property type="match status" value="1"/>
</dbReference>
<accession>A0A385PM73</accession>
<dbReference type="Gene3D" id="3.30.70.330">
    <property type="match status" value="1"/>
</dbReference>
<dbReference type="InterPro" id="IPR035975">
    <property type="entry name" value="E2/EBNA1_C_sf"/>
</dbReference>
<dbReference type="Pfam" id="PF00508">
    <property type="entry name" value="PPV_E2_N"/>
    <property type="match status" value="1"/>
</dbReference>
<keyword evidence="12" id="KW-0804">Transcription</keyword>
<keyword evidence="9" id="KW-0805">Transcription regulation</keyword>
<dbReference type="InterPro" id="IPR036050">
    <property type="entry name" value="Regulatory_protein_E2_N"/>
</dbReference>
<feature type="compositionally biased region" description="Basic and acidic residues" evidence="13">
    <location>
        <begin position="150"/>
        <end position="162"/>
    </location>
</feature>
<dbReference type="GO" id="GO:0003700">
    <property type="term" value="F:DNA-binding transcription factor activity"/>
    <property type="evidence" value="ECO:0007669"/>
    <property type="project" value="InterPro"/>
</dbReference>
<feature type="domain" description="Papillomavirus E2 C-terminal" evidence="15">
    <location>
        <begin position="230"/>
        <end position="309"/>
    </location>
</feature>
<dbReference type="GO" id="GO:0003677">
    <property type="term" value="F:DNA binding"/>
    <property type="evidence" value="ECO:0007669"/>
    <property type="project" value="UniProtKB-KW"/>
</dbReference>
<dbReference type="GO" id="GO:0006275">
    <property type="term" value="P:regulation of DNA replication"/>
    <property type="evidence" value="ECO:0007669"/>
    <property type="project" value="InterPro"/>
</dbReference>
<evidence type="ECO:0000256" key="10">
    <source>
        <dbReference type="ARBA" id="ARBA00023125"/>
    </source>
</evidence>
<feature type="region of interest" description="Disordered" evidence="13">
    <location>
        <begin position="126"/>
        <end position="211"/>
    </location>
</feature>
<evidence type="ECO:0000256" key="12">
    <source>
        <dbReference type="ARBA" id="ARBA00023163"/>
    </source>
</evidence>
<protein>
    <recommendedName>
        <fullName evidence="3">Protein E8^E2C</fullName>
    </recommendedName>
</protein>
<evidence type="ECO:0000256" key="2">
    <source>
        <dbReference type="ARBA" id="ARBA00007794"/>
    </source>
</evidence>
<comment type="subcellular location">
    <subcellularLocation>
        <location evidence="1">Host nucleus</location>
    </subcellularLocation>
</comment>
<dbReference type="InterPro" id="IPR001866">
    <property type="entry name" value="PPV_E2_N"/>
</dbReference>
<keyword evidence="11" id="KW-0010">Activator</keyword>
<dbReference type="GO" id="GO:0016032">
    <property type="term" value="P:viral process"/>
    <property type="evidence" value="ECO:0007669"/>
    <property type="project" value="InterPro"/>
</dbReference>
<dbReference type="Gene3D" id="2.170.200.10">
    <property type="entry name" value="Papillomavirus E2 early protein domain"/>
    <property type="match status" value="1"/>
</dbReference>
<keyword evidence="6" id="KW-0597">Phosphoprotein</keyword>
<dbReference type="InterPro" id="IPR000427">
    <property type="entry name" value="Papillomavirus_E2_C"/>
</dbReference>
<evidence type="ECO:0000256" key="3">
    <source>
        <dbReference type="ARBA" id="ARBA00017237"/>
    </source>
</evidence>
<evidence type="ECO:0000256" key="9">
    <source>
        <dbReference type="ARBA" id="ARBA00023015"/>
    </source>
</evidence>
<keyword evidence="7" id="KW-1048">Host nucleus</keyword>
<dbReference type="InterPro" id="IPR012677">
    <property type="entry name" value="Nucleotide-bd_a/b_plait_sf"/>
</dbReference>
<evidence type="ECO:0000313" key="16">
    <source>
        <dbReference type="EMBL" id="AYA94778.1"/>
    </source>
</evidence>
<evidence type="ECO:0000256" key="1">
    <source>
        <dbReference type="ARBA" id="ARBA00004147"/>
    </source>
</evidence>
<dbReference type="EMBL" id="MH777172">
    <property type="protein sequence ID" value="AYA94778.1"/>
    <property type="molecule type" value="Genomic_DNA"/>
</dbReference>
<evidence type="ECO:0000256" key="8">
    <source>
        <dbReference type="ARBA" id="ARBA00022705"/>
    </source>
</evidence>
<evidence type="ECO:0000256" key="6">
    <source>
        <dbReference type="ARBA" id="ARBA00022553"/>
    </source>
</evidence>
<evidence type="ECO:0000256" key="4">
    <source>
        <dbReference type="ARBA" id="ARBA00022491"/>
    </source>
</evidence>
<dbReference type="InterPro" id="IPR042504">
    <property type="entry name" value="Regulatory_protein_E2_N_2"/>
</dbReference>
<feature type="domain" description="Papillomavirus E2 N-terminal" evidence="14">
    <location>
        <begin position="2"/>
        <end position="124"/>
    </location>
</feature>
<keyword evidence="5" id="KW-0244">Early protein</keyword>
<keyword evidence="8" id="KW-0235">DNA replication</keyword>
<evidence type="ECO:0000256" key="5">
    <source>
        <dbReference type="ARBA" id="ARBA00022518"/>
    </source>
</evidence>
<keyword evidence="10" id="KW-0238">DNA-binding</keyword>
<comment type="similarity">
    <text evidence="2">Belongs to the papillomaviridae E8^E2C protein family.</text>
</comment>
<dbReference type="GO" id="GO:0006260">
    <property type="term" value="P:DNA replication"/>
    <property type="evidence" value="ECO:0007669"/>
    <property type="project" value="UniProtKB-KW"/>
</dbReference>
<evidence type="ECO:0000259" key="14">
    <source>
        <dbReference type="Pfam" id="PF00508"/>
    </source>
</evidence>
<evidence type="ECO:0000256" key="13">
    <source>
        <dbReference type="SAM" id="MobiDB-lite"/>
    </source>
</evidence>